<protein>
    <submittedName>
        <fullName evidence="3">CPBP family intramembrane glutamic endopeptidase</fullName>
        <ecNumber evidence="3">3.4.-.-</ecNumber>
    </submittedName>
</protein>
<feature type="transmembrane region" description="Helical" evidence="1">
    <location>
        <begin position="53"/>
        <end position="74"/>
    </location>
</feature>
<dbReference type="Pfam" id="PF02517">
    <property type="entry name" value="Rce1-like"/>
    <property type="match status" value="1"/>
</dbReference>
<keyword evidence="1" id="KW-1133">Transmembrane helix</keyword>
<dbReference type="EC" id="3.4.-.-" evidence="3"/>
<sequence>MMKHSQAEIVKNLTGKELRFHLYISQFAIILLAIILGFIFMQNIPDSMFQINFRYLAIGAVSGIIVVIIDLLFMKIVPPHYFDDGGINEKIFKGLSIPKIFAMTLLIAVAEELLFRGVIQTKFGLVVASIIFALTHIRYWSKWFLLINIIVLSFWIGFIYDWTEQQLLPSIVMHFTIDFLLGIYISRKSIRNNID</sequence>
<evidence type="ECO:0000313" key="4">
    <source>
        <dbReference type="Proteomes" id="UP001596147"/>
    </source>
</evidence>
<keyword evidence="4" id="KW-1185">Reference proteome</keyword>
<evidence type="ECO:0000256" key="1">
    <source>
        <dbReference type="SAM" id="Phobius"/>
    </source>
</evidence>
<proteinExistence type="predicted"/>
<dbReference type="GO" id="GO:0016787">
    <property type="term" value="F:hydrolase activity"/>
    <property type="evidence" value="ECO:0007669"/>
    <property type="project" value="UniProtKB-KW"/>
</dbReference>
<comment type="caution">
    <text evidence="3">The sequence shown here is derived from an EMBL/GenBank/DDBJ whole genome shotgun (WGS) entry which is preliminary data.</text>
</comment>
<feature type="domain" description="CAAX prenyl protease 2/Lysostaphin resistance protein A-like" evidence="2">
    <location>
        <begin position="96"/>
        <end position="180"/>
    </location>
</feature>
<dbReference type="Proteomes" id="UP001596147">
    <property type="component" value="Unassembled WGS sequence"/>
</dbReference>
<feature type="transmembrane region" description="Helical" evidence="1">
    <location>
        <begin position="166"/>
        <end position="185"/>
    </location>
</feature>
<dbReference type="InterPro" id="IPR003675">
    <property type="entry name" value="Rce1/LyrA-like_dom"/>
</dbReference>
<gene>
    <name evidence="3" type="ORF">ACFPM4_00655</name>
</gene>
<evidence type="ECO:0000313" key="3">
    <source>
        <dbReference type="EMBL" id="MFC5463254.1"/>
    </source>
</evidence>
<organism evidence="3 4">
    <name type="scientific">Lederbergia graminis</name>
    <dbReference type="NCBI Taxonomy" id="735518"/>
    <lineage>
        <taxon>Bacteria</taxon>
        <taxon>Bacillati</taxon>
        <taxon>Bacillota</taxon>
        <taxon>Bacilli</taxon>
        <taxon>Bacillales</taxon>
        <taxon>Bacillaceae</taxon>
        <taxon>Lederbergia</taxon>
    </lineage>
</organism>
<accession>A0ABW0LBW4</accession>
<dbReference type="EMBL" id="JBHSMC010000001">
    <property type="protein sequence ID" value="MFC5463254.1"/>
    <property type="molecule type" value="Genomic_DNA"/>
</dbReference>
<keyword evidence="3" id="KW-0378">Hydrolase</keyword>
<name>A0ABW0LBW4_9BACI</name>
<reference evidence="4" key="1">
    <citation type="journal article" date="2019" name="Int. J. Syst. Evol. Microbiol.">
        <title>The Global Catalogue of Microorganisms (GCM) 10K type strain sequencing project: providing services to taxonomists for standard genome sequencing and annotation.</title>
        <authorList>
            <consortium name="The Broad Institute Genomics Platform"/>
            <consortium name="The Broad Institute Genome Sequencing Center for Infectious Disease"/>
            <person name="Wu L."/>
            <person name="Ma J."/>
        </authorList>
    </citation>
    <scope>NUCLEOTIDE SEQUENCE [LARGE SCALE GENOMIC DNA]</scope>
    <source>
        <strain evidence="4">CGMCC 1.12237</strain>
    </source>
</reference>
<keyword evidence="1" id="KW-0812">Transmembrane</keyword>
<keyword evidence="1" id="KW-0472">Membrane</keyword>
<feature type="transmembrane region" description="Helical" evidence="1">
    <location>
        <begin position="143"/>
        <end position="160"/>
    </location>
</feature>
<evidence type="ECO:0000259" key="2">
    <source>
        <dbReference type="Pfam" id="PF02517"/>
    </source>
</evidence>
<feature type="transmembrane region" description="Helical" evidence="1">
    <location>
        <begin position="20"/>
        <end position="41"/>
    </location>
</feature>